<protein>
    <submittedName>
        <fullName evidence="1">Phage major tail protein, TP901-1 family</fullName>
    </submittedName>
</protein>
<dbReference type="Proteomes" id="UP000647235">
    <property type="component" value="Unassembled WGS sequence"/>
</dbReference>
<evidence type="ECO:0000313" key="2">
    <source>
        <dbReference type="Proteomes" id="UP000647235"/>
    </source>
</evidence>
<organism evidence="1 2">
    <name type="scientific">Dorea hominis</name>
    <dbReference type="NCBI Taxonomy" id="2763040"/>
    <lineage>
        <taxon>Bacteria</taxon>
        <taxon>Bacillati</taxon>
        <taxon>Bacillota</taxon>
        <taxon>Clostridia</taxon>
        <taxon>Lachnospirales</taxon>
        <taxon>Lachnospiraceae</taxon>
        <taxon>Dorea</taxon>
    </lineage>
</organism>
<accession>A0ABR7ET69</accession>
<reference evidence="1 2" key="1">
    <citation type="submission" date="2020-08" db="EMBL/GenBank/DDBJ databases">
        <title>Genome public.</title>
        <authorList>
            <person name="Liu C."/>
            <person name="Sun Q."/>
        </authorList>
    </citation>
    <scope>NUCLEOTIDE SEQUENCE [LARGE SCALE GENOMIC DNA]</scope>
    <source>
        <strain evidence="1 2">NSJ-36</strain>
    </source>
</reference>
<keyword evidence="2" id="KW-1185">Reference proteome</keyword>
<dbReference type="Pfam" id="PF06199">
    <property type="entry name" value="Phage_tail_2"/>
    <property type="match status" value="1"/>
</dbReference>
<dbReference type="EMBL" id="JACOOY010000001">
    <property type="protein sequence ID" value="MBC5663889.1"/>
    <property type="molecule type" value="Genomic_DNA"/>
</dbReference>
<dbReference type="RefSeq" id="WP_118287810.1">
    <property type="nucleotide sequence ID" value="NZ_JACOOY010000001.1"/>
</dbReference>
<dbReference type="InterPro" id="IPR011855">
    <property type="entry name" value="Phgtail_TP901_1"/>
</dbReference>
<evidence type="ECO:0000313" key="1">
    <source>
        <dbReference type="EMBL" id="MBC5663889.1"/>
    </source>
</evidence>
<name>A0ABR7ET69_9FIRM</name>
<dbReference type="PRINTS" id="PR01998">
    <property type="entry name" value="MTP2STAPHYLO"/>
</dbReference>
<comment type="caution">
    <text evidence="1">The sequence shown here is derived from an EMBL/GenBank/DDBJ whole genome shotgun (WGS) entry which is preliminary data.</text>
</comment>
<dbReference type="PRINTS" id="PR01997">
    <property type="entry name" value="MTP2FAMILY"/>
</dbReference>
<dbReference type="NCBIfam" id="TIGR02126">
    <property type="entry name" value="phgtail_TP901_1"/>
    <property type="match status" value="1"/>
</dbReference>
<gene>
    <name evidence="1" type="ORF">H8S07_01120</name>
</gene>
<sequence length="183" mass="20145">MRRKEMQGLQVFSESNTEAVQGKKIIYLYRLLKEAATESAKGIAFTTENGRTKSKDADTTATKDGTIRTPGALEVEITATSILAKGDTTIDKLEEALDNDELLEIWEVNLLEKGTSSDAEKFKAKYFQGYLTELEYTSNAEDNVEVSLTFGCNGKGEAGYATVTKEQQELANYVFADTQKTGP</sequence>
<dbReference type="InterPro" id="IPR022345">
    <property type="entry name" value="Phage_69_Orf23_MTP"/>
</dbReference>
<proteinExistence type="predicted"/>